<evidence type="ECO:0000256" key="1">
    <source>
        <dbReference type="SAM" id="Coils"/>
    </source>
</evidence>
<dbReference type="OrthoDB" id="4505928at2759"/>
<comment type="caution">
    <text evidence="2">The sequence shown here is derived from an EMBL/GenBank/DDBJ whole genome shotgun (WGS) entry which is preliminary data.</text>
</comment>
<dbReference type="Gene3D" id="1.20.5.170">
    <property type="match status" value="1"/>
</dbReference>
<dbReference type="Proteomes" id="UP000243723">
    <property type="component" value="Unassembled WGS sequence"/>
</dbReference>
<evidence type="ECO:0000313" key="2">
    <source>
        <dbReference type="EMBL" id="PSK37225.1"/>
    </source>
</evidence>
<dbReference type="SUPFAM" id="SSF57959">
    <property type="entry name" value="Leucine zipper domain"/>
    <property type="match status" value="1"/>
</dbReference>
<dbReference type="GO" id="GO:0003700">
    <property type="term" value="F:DNA-binding transcription factor activity"/>
    <property type="evidence" value="ECO:0007669"/>
    <property type="project" value="InterPro"/>
</dbReference>
<dbReference type="EMBL" id="NHZQ01000412">
    <property type="protein sequence ID" value="PSK37225.1"/>
    <property type="molecule type" value="Genomic_DNA"/>
</dbReference>
<dbReference type="AlphaFoldDB" id="A0A2P7YMP8"/>
<accession>A0A2P7YMP8</accession>
<name>A0A2P7YMP8_9PEZI</name>
<proteinExistence type="predicted"/>
<organism evidence="2 3">
    <name type="scientific">Elsinoe australis</name>
    <dbReference type="NCBI Taxonomy" id="40998"/>
    <lineage>
        <taxon>Eukaryota</taxon>
        <taxon>Fungi</taxon>
        <taxon>Dikarya</taxon>
        <taxon>Ascomycota</taxon>
        <taxon>Pezizomycotina</taxon>
        <taxon>Dothideomycetes</taxon>
        <taxon>Dothideomycetidae</taxon>
        <taxon>Myriangiales</taxon>
        <taxon>Elsinoaceae</taxon>
        <taxon>Elsinoe</taxon>
    </lineage>
</organism>
<evidence type="ECO:0008006" key="4">
    <source>
        <dbReference type="Google" id="ProtNLM"/>
    </source>
</evidence>
<protein>
    <recommendedName>
        <fullName evidence="4">BZIP domain-containing protein</fullName>
    </recommendedName>
</protein>
<sequence>MTPPSRSKTKAQELERIRLNQQRSRERKRTYIAELERKVAQLAEQVEQNQSATTCPNGNVPTLQTLARWKRENDARRDLLLALGITASTQDIFIRALAIRTPLATTDGTEILQGGSASDRTVN</sequence>
<reference evidence="2 3" key="1">
    <citation type="submission" date="2017-05" db="EMBL/GenBank/DDBJ databases">
        <title>Draft genome sequence of Elsinoe australis.</title>
        <authorList>
            <person name="Cheng Q."/>
        </authorList>
    </citation>
    <scope>NUCLEOTIDE SEQUENCE [LARGE SCALE GENOMIC DNA]</scope>
    <source>
        <strain evidence="2 3">NL1</strain>
    </source>
</reference>
<dbReference type="InterPro" id="IPR046347">
    <property type="entry name" value="bZIP_sf"/>
</dbReference>
<gene>
    <name evidence="2" type="ORF">B9Z65_1967</name>
</gene>
<keyword evidence="1" id="KW-0175">Coiled coil</keyword>
<evidence type="ECO:0000313" key="3">
    <source>
        <dbReference type="Proteomes" id="UP000243723"/>
    </source>
</evidence>
<feature type="coiled-coil region" evidence="1">
    <location>
        <begin position="25"/>
        <end position="52"/>
    </location>
</feature>
<keyword evidence="3" id="KW-1185">Reference proteome</keyword>